<feature type="compositionally biased region" description="Basic and acidic residues" evidence="7">
    <location>
        <begin position="311"/>
        <end position="323"/>
    </location>
</feature>
<dbReference type="InterPro" id="IPR014710">
    <property type="entry name" value="RmlC-like_jellyroll"/>
</dbReference>
<dbReference type="GO" id="GO:0051455">
    <property type="term" value="P:spindle attachment to meiosis I kinetochore"/>
    <property type="evidence" value="ECO:0007669"/>
    <property type="project" value="TreeGrafter"/>
</dbReference>
<dbReference type="CDD" id="cd06993">
    <property type="entry name" value="cupin_CENP-C_C"/>
    <property type="match status" value="1"/>
</dbReference>
<keyword evidence="10" id="KW-1185">Reference proteome</keyword>
<evidence type="ECO:0000256" key="3">
    <source>
        <dbReference type="ARBA" id="ARBA00023125"/>
    </source>
</evidence>
<evidence type="ECO:0000256" key="6">
    <source>
        <dbReference type="ARBA" id="ARBA00075033"/>
    </source>
</evidence>
<protein>
    <recommendedName>
        <fullName evidence="6">CENP-C homolog</fullName>
    </recommendedName>
</protein>
<comment type="similarity">
    <text evidence="2">Belongs to the CENP-C/MIF2 family.</text>
</comment>
<comment type="caution">
    <text evidence="9">The sequence shown here is derived from an EMBL/GenBank/DDBJ whole genome shotgun (WGS) entry which is preliminary data.</text>
</comment>
<dbReference type="GO" id="GO:0051315">
    <property type="term" value="P:attachment of mitotic spindle microtubules to kinetochore"/>
    <property type="evidence" value="ECO:0007669"/>
    <property type="project" value="TreeGrafter"/>
</dbReference>
<evidence type="ECO:0000313" key="10">
    <source>
        <dbReference type="Proteomes" id="UP000320762"/>
    </source>
</evidence>
<feature type="compositionally biased region" description="Low complexity" evidence="7">
    <location>
        <begin position="1"/>
        <end position="17"/>
    </location>
</feature>
<dbReference type="InterPro" id="IPR011051">
    <property type="entry name" value="RmlC_Cupin_sf"/>
</dbReference>
<dbReference type="STRING" id="97359.A0A550C300"/>
<organism evidence="9 10">
    <name type="scientific">Schizophyllum amplum</name>
    <dbReference type="NCBI Taxonomy" id="97359"/>
    <lineage>
        <taxon>Eukaryota</taxon>
        <taxon>Fungi</taxon>
        <taxon>Dikarya</taxon>
        <taxon>Basidiomycota</taxon>
        <taxon>Agaricomycotina</taxon>
        <taxon>Agaricomycetes</taxon>
        <taxon>Agaricomycetidae</taxon>
        <taxon>Agaricales</taxon>
        <taxon>Schizophyllaceae</taxon>
        <taxon>Schizophyllum</taxon>
    </lineage>
</organism>
<dbReference type="GO" id="GO:0005634">
    <property type="term" value="C:nucleus"/>
    <property type="evidence" value="ECO:0007669"/>
    <property type="project" value="UniProtKB-SubCell"/>
</dbReference>
<evidence type="ECO:0000256" key="2">
    <source>
        <dbReference type="ARBA" id="ARBA00010291"/>
    </source>
</evidence>
<evidence type="ECO:0000259" key="8">
    <source>
        <dbReference type="Pfam" id="PF11699"/>
    </source>
</evidence>
<feature type="compositionally biased region" description="Polar residues" evidence="7">
    <location>
        <begin position="101"/>
        <end position="122"/>
    </location>
</feature>
<dbReference type="GO" id="GO:0019237">
    <property type="term" value="F:centromeric DNA binding"/>
    <property type="evidence" value="ECO:0007669"/>
    <property type="project" value="InterPro"/>
</dbReference>
<dbReference type="InterPro" id="IPR025974">
    <property type="entry name" value="Mif2/CENP-C_cupin"/>
</dbReference>
<feature type="domain" description="Mif2/CENP-C cupin" evidence="8">
    <location>
        <begin position="450"/>
        <end position="534"/>
    </location>
</feature>
<feature type="compositionally biased region" description="Basic and acidic residues" evidence="7">
    <location>
        <begin position="278"/>
        <end position="289"/>
    </location>
</feature>
<keyword evidence="4" id="KW-0539">Nucleus</keyword>
<keyword evidence="3" id="KW-0238">DNA-binding</keyword>
<gene>
    <name evidence="9" type="ORF">BD626DRAFT_508520</name>
</gene>
<dbReference type="GO" id="GO:0051382">
    <property type="term" value="P:kinetochore assembly"/>
    <property type="evidence" value="ECO:0007669"/>
    <property type="project" value="InterPro"/>
</dbReference>
<evidence type="ECO:0000313" key="9">
    <source>
        <dbReference type="EMBL" id="TRM59181.1"/>
    </source>
</evidence>
<feature type="compositionally biased region" description="Low complexity" evidence="7">
    <location>
        <begin position="550"/>
        <end position="569"/>
    </location>
</feature>
<feature type="compositionally biased region" description="Polar residues" evidence="7">
    <location>
        <begin position="203"/>
        <end position="217"/>
    </location>
</feature>
<evidence type="ECO:0000256" key="5">
    <source>
        <dbReference type="ARBA" id="ARBA00057947"/>
    </source>
</evidence>
<dbReference type="Gene3D" id="2.60.120.10">
    <property type="entry name" value="Jelly Rolls"/>
    <property type="match status" value="1"/>
</dbReference>
<dbReference type="OrthoDB" id="1939643at2759"/>
<feature type="region of interest" description="Disordered" evidence="7">
    <location>
        <begin position="372"/>
        <end position="412"/>
    </location>
</feature>
<dbReference type="EMBL" id="VDMD01000029">
    <property type="protein sequence ID" value="TRM59181.1"/>
    <property type="molecule type" value="Genomic_DNA"/>
</dbReference>
<feature type="region of interest" description="Disordered" evidence="7">
    <location>
        <begin position="548"/>
        <end position="584"/>
    </location>
</feature>
<evidence type="ECO:0000256" key="4">
    <source>
        <dbReference type="ARBA" id="ARBA00023242"/>
    </source>
</evidence>
<feature type="compositionally biased region" description="Basic residues" evidence="7">
    <location>
        <begin position="373"/>
        <end position="384"/>
    </location>
</feature>
<proteinExistence type="inferred from homology"/>
<dbReference type="SUPFAM" id="SSF51182">
    <property type="entry name" value="RmlC-like cupins"/>
    <property type="match status" value="1"/>
</dbReference>
<comment type="subcellular location">
    <subcellularLocation>
        <location evidence="1">Nucleus</location>
    </subcellularLocation>
</comment>
<dbReference type="Pfam" id="PF11699">
    <property type="entry name" value="CENP-C_C"/>
    <property type="match status" value="1"/>
</dbReference>
<dbReference type="GO" id="GO:0000776">
    <property type="term" value="C:kinetochore"/>
    <property type="evidence" value="ECO:0007669"/>
    <property type="project" value="InterPro"/>
</dbReference>
<dbReference type="PANTHER" id="PTHR16684:SF11">
    <property type="entry name" value="CENTROMERE PROTEIN C"/>
    <property type="match status" value="1"/>
</dbReference>
<dbReference type="FunFam" id="2.60.120.10:FF:000033">
    <property type="entry name" value="Centromere protein C 1"/>
    <property type="match status" value="1"/>
</dbReference>
<comment type="function">
    <text evidence="5">Component of the kinetochore, a multiprotein complex that assembles on centromeric DNA and attaches chromosomes to spindle microtubules, mediating chromosome segregation and sister chromatid segregation during meiosis and mitosis. Component of the inner kinetochore constitutive centromere-associated network (CCAN), which serves as a structural platform for outer kinetochore assembly.</text>
</comment>
<evidence type="ECO:0000256" key="1">
    <source>
        <dbReference type="ARBA" id="ARBA00004123"/>
    </source>
</evidence>
<sequence length="584" mass="64561">MPQTPRRSSISSAALRLNNRPHVPFSNDPTVGRKTGRAFREVERDEDGFEPYERVASQGDQFTPPRVQPAANRKRRRKSSMPAIEEDDDYGEQSMEIDSPLVNTAQPTSPALQRKNASSRTLRYSDDYYDEIPSVTTSATNASARSSRPSLASNKSGRSRLSLATSAVSFADDDDDESDNDNAFDLGAGYDHPDDPEDEPATATPSLSKRKSFSQMNQDDDEEEDEEEEEEAPPEPTPKKKGKERAPPEPSPESDPEPDQDQEMEPDYGNDMNGGDMEDQRSDTGRSEGEQEDQPPPKRKRNSDPTKISRSRKENRPIVEGTRRSSRPHIKPLEYWRGEKYVYGRTESHAPVLTAPIKEIRRIAPEPVVPLGQKRRRGTAKPRSKSAAGKTATPAPASAVGPANPEEGWDDETDPFGFINDIDLNEEVKRRIIYTAKMVQTAPSANGEWAFDRIFSDANFMAAGMITIIPNGRKSTKPTKDNTYIFYVIEGAVNVRIHVQSAVVATGGMFMVPRGNSYFIENISDRETRLFFVQARKNVEPTEAVVVQDGSGVSRTSGRSSAGAISGATDRSSAALKRATTSRT</sequence>
<feature type="compositionally biased region" description="Acidic residues" evidence="7">
    <location>
        <begin position="252"/>
        <end position="268"/>
    </location>
</feature>
<feature type="compositionally biased region" description="Acidic residues" evidence="7">
    <location>
        <begin position="171"/>
        <end position="182"/>
    </location>
</feature>
<dbReference type="PANTHER" id="PTHR16684">
    <property type="entry name" value="CENTROMERE PROTEIN C"/>
    <property type="match status" value="1"/>
</dbReference>
<dbReference type="InterPro" id="IPR028386">
    <property type="entry name" value="CENP-C/Mif2/cnp3"/>
</dbReference>
<dbReference type="Proteomes" id="UP000320762">
    <property type="component" value="Unassembled WGS sequence"/>
</dbReference>
<evidence type="ECO:0000256" key="7">
    <source>
        <dbReference type="SAM" id="MobiDB-lite"/>
    </source>
</evidence>
<accession>A0A550C300</accession>
<feature type="compositionally biased region" description="Low complexity" evidence="7">
    <location>
        <begin position="133"/>
        <end position="153"/>
    </location>
</feature>
<feature type="region of interest" description="Disordered" evidence="7">
    <location>
        <begin position="1"/>
        <end position="335"/>
    </location>
</feature>
<reference evidence="9 10" key="1">
    <citation type="journal article" date="2019" name="New Phytol.">
        <title>Comparative genomics reveals unique wood-decay strategies and fruiting body development in the Schizophyllaceae.</title>
        <authorList>
            <person name="Almasi E."/>
            <person name="Sahu N."/>
            <person name="Krizsan K."/>
            <person name="Balint B."/>
            <person name="Kovacs G.M."/>
            <person name="Kiss B."/>
            <person name="Cseklye J."/>
            <person name="Drula E."/>
            <person name="Henrissat B."/>
            <person name="Nagy I."/>
            <person name="Chovatia M."/>
            <person name="Adam C."/>
            <person name="LaButti K."/>
            <person name="Lipzen A."/>
            <person name="Riley R."/>
            <person name="Grigoriev I.V."/>
            <person name="Nagy L.G."/>
        </authorList>
    </citation>
    <scope>NUCLEOTIDE SEQUENCE [LARGE SCALE GENOMIC DNA]</scope>
    <source>
        <strain evidence="9 10">NL-1724</strain>
    </source>
</reference>
<dbReference type="AlphaFoldDB" id="A0A550C300"/>
<name>A0A550C300_9AGAR</name>
<feature type="compositionally biased region" description="Acidic residues" evidence="7">
    <location>
        <begin position="218"/>
        <end position="233"/>
    </location>
</feature>